<dbReference type="AlphaFoldDB" id="A0A1T4NNE3"/>
<reference evidence="2 3" key="1">
    <citation type="submission" date="2017-02" db="EMBL/GenBank/DDBJ databases">
        <authorList>
            <person name="Peterson S.W."/>
        </authorList>
    </citation>
    <scope>NUCLEOTIDE SEQUENCE [LARGE SCALE GENOMIC DNA]</scope>
    <source>
        <strain evidence="2 3">DSM 22335</strain>
    </source>
</reference>
<dbReference type="STRING" id="413434.SAMN04488132_104326"/>
<feature type="chain" id="PRO_5012482027" description="LTXXQ motif family protein" evidence="1">
    <location>
        <begin position="21"/>
        <end position="136"/>
    </location>
</feature>
<dbReference type="RefSeq" id="WP_078831287.1">
    <property type="nucleotide sequence ID" value="NZ_FUWH01000004.1"/>
</dbReference>
<dbReference type="EMBL" id="FUWH01000004">
    <property type="protein sequence ID" value="SJZ80625.1"/>
    <property type="molecule type" value="Genomic_DNA"/>
</dbReference>
<keyword evidence="1" id="KW-0732">Signal</keyword>
<feature type="signal peptide" evidence="1">
    <location>
        <begin position="1"/>
        <end position="20"/>
    </location>
</feature>
<accession>A0A1T4NNE3</accession>
<gene>
    <name evidence="2" type="ORF">SAMN04488132_104326</name>
</gene>
<dbReference type="Proteomes" id="UP000190888">
    <property type="component" value="Unassembled WGS sequence"/>
</dbReference>
<organism evidence="2 3">
    <name type="scientific">Sediminibacterium ginsengisoli</name>
    <dbReference type="NCBI Taxonomy" id="413434"/>
    <lineage>
        <taxon>Bacteria</taxon>
        <taxon>Pseudomonadati</taxon>
        <taxon>Bacteroidota</taxon>
        <taxon>Chitinophagia</taxon>
        <taxon>Chitinophagales</taxon>
        <taxon>Chitinophagaceae</taxon>
        <taxon>Sediminibacterium</taxon>
    </lineage>
</organism>
<evidence type="ECO:0000313" key="3">
    <source>
        <dbReference type="Proteomes" id="UP000190888"/>
    </source>
</evidence>
<evidence type="ECO:0008006" key="4">
    <source>
        <dbReference type="Google" id="ProtNLM"/>
    </source>
</evidence>
<evidence type="ECO:0000313" key="2">
    <source>
        <dbReference type="EMBL" id="SJZ80625.1"/>
    </source>
</evidence>
<protein>
    <recommendedName>
        <fullName evidence="4">LTXXQ motif family protein</fullName>
    </recommendedName>
</protein>
<keyword evidence="3" id="KW-1185">Reference proteome</keyword>
<dbReference type="OrthoDB" id="675330at2"/>
<proteinExistence type="predicted"/>
<sequence length="136" mass="15425">MKKFFYLLLIAAGISAGAAAQPGGGGGANVQGLKIAFVTRQLDLNSDEAQKFWPVYYDYSDELKDLRKTEKTVDVLVFEEKVLNLRKKYKAEFKKILGTEERANKALTIDRDFNAVVKKELAQRAEARRQQQPRNN</sequence>
<evidence type="ECO:0000256" key="1">
    <source>
        <dbReference type="SAM" id="SignalP"/>
    </source>
</evidence>
<name>A0A1T4NNE3_9BACT</name>